<dbReference type="SUPFAM" id="SSF54593">
    <property type="entry name" value="Glyoxalase/Bleomycin resistance protein/Dihydroxybiphenyl dioxygenase"/>
    <property type="match status" value="1"/>
</dbReference>
<sequence>MSNMSNAAARRVSGLVRHLCTGQNTDSVSVLRPFHLAFPVHDLKLAREFYGKVIGCEEGRSSESWVDYSLFGHQIVCHFVGKDFKAVGYTNPVDMDDVPVPHFGVALSIDEFKALAARLKKNGVKFIIEPHLRFVGAPGEQWTMFFRDPSGNNLEFKAMVHPENLFAKYTVK</sequence>
<proteinExistence type="predicted"/>
<organism evidence="2">
    <name type="scientific">Mucochytrium quahogii</name>
    <dbReference type="NCBI Taxonomy" id="96639"/>
    <lineage>
        <taxon>Eukaryota</taxon>
        <taxon>Sar</taxon>
        <taxon>Stramenopiles</taxon>
        <taxon>Bigyra</taxon>
        <taxon>Labyrinthulomycetes</taxon>
        <taxon>Thraustochytrida</taxon>
        <taxon>Thraustochytriidae</taxon>
        <taxon>Mucochytrium</taxon>
    </lineage>
</organism>
<protein>
    <recommendedName>
        <fullName evidence="1">VOC domain-containing protein</fullName>
    </recommendedName>
</protein>
<dbReference type="AlphaFoldDB" id="A0A7S2RSD7"/>
<evidence type="ECO:0000313" key="2">
    <source>
        <dbReference type="EMBL" id="CAD9679289.1"/>
    </source>
</evidence>
<name>A0A7S2RSD7_9STRA</name>
<evidence type="ECO:0000259" key="1">
    <source>
        <dbReference type="PROSITE" id="PS51819"/>
    </source>
</evidence>
<dbReference type="InterPro" id="IPR037523">
    <property type="entry name" value="VOC_core"/>
</dbReference>
<dbReference type="InterPro" id="IPR004360">
    <property type="entry name" value="Glyas_Fos-R_dOase_dom"/>
</dbReference>
<dbReference type="PROSITE" id="PS51819">
    <property type="entry name" value="VOC"/>
    <property type="match status" value="1"/>
</dbReference>
<dbReference type="PANTHER" id="PTHR39434:SF1">
    <property type="entry name" value="VOC DOMAIN-CONTAINING PROTEIN"/>
    <property type="match status" value="1"/>
</dbReference>
<feature type="domain" description="VOC" evidence="1">
    <location>
        <begin position="32"/>
        <end position="159"/>
    </location>
</feature>
<dbReference type="EMBL" id="HBHK01010405">
    <property type="protein sequence ID" value="CAD9679289.1"/>
    <property type="molecule type" value="Transcribed_RNA"/>
</dbReference>
<dbReference type="CDD" id="cd08357">
    <property type="entry name" value="VOC_like"/>
    <property type="match status" value="1"/>
</dbReference>
<dbReference type="InterPro" id="IPR029068">
    <property type="entry name" value="Glyas_Bleomycin-R_OHBP_Dase"/>
</dbReference>
<dbReference type="Pfam" id="PF00903">
    <property type="entry name" value="Glyoxalase"/>
    <property type="match status" value="1"/>
</dbReference>
<reference evidence="2" key="1">
    <citation type="submission" date="2021-01" db="EMBL/GenBank/DDBJ databases">
        <authorList>
            <person name="Corre E."/>
            <person name="Pelletier E."/>
            <person name="Niang G."/>
            <person name="Scheremetjew M."/>
            <person name="Finn R."/>
            <person name="Kale V."/>
            <person name="Holt S."/>
            <person name="Cochrane G."/>
            <person name="Meng A."/>
            <person name="Brown T."/>
            <person name="Cohen L."/>
        </authorList>
    </citation>
    <scope>NUCLEOTIDE SEQUENCE</scope>
    <source>
        <strain evidence="2">NY070348D</strain>
    </source>
</reference>
<gene>
    <name evidence="2" type="ORF">QSP1433_LOCUS6490</name>
</gene>
<accession>A0A7S2RSD7</accession>
<dbReference type="PANTHER" id="PTHR39434">
    <property type="match status" value="1"/>
</dbReference>
<dbReference type="Gene3D" id="3.10.180.10">
    <property type="entry name" value="2,3-Dihydroxybiphenyl 1,2-Dioxygenase, domain 1"/>
    <property type="match status" value="1"/>
</dbReference>